<proteinExistence type="predicted"/>
<keyword evidence="2" id="KW-0472">Membrane</keyword>
<gene>
    <name evidence="3" type="ORF">GYMLUDRAFT_244595</name>
</gene>
<evidence type="ECO:0000256" key="2">
    <source>
        <dbReference type="SAM" id="Phobius"/>
    </source>
</evidence>
<evidence type="ECO:0000313" key="3">
    <source>
        <dbReference type="EMBL" id="KIK60161.1"/>
    </source>
</evidence>
<dbReference type="EMBL" id="KN834776">
    <property type="protein sequence ID" value="KIK60161.1"/>
    <property type="molecule type" value="Genomic_DNA"/>
</dbReference>
<name>A0A0D0BWY2_9AGAR</name>
<feature type="region of interest" description="Disordered" evidence="1">
    <location>
        <begin position="213"/>
        <end position="238"/>
    </location>
</feature>
<protein>
    <submittedName>
        <fullName evidence="3">Uncharacterized protein</fullName>
    </submittedName>
</protein>
<feature type="transmembrane region" description="Helical" evidence="2">
    <location>
        <begin position="40"/>
        <end position="63"/>
    </location>
</feature>
<sequence length="331" mass="35657">MNNELGRRRIVLLAGATLHRFYLHPTPHRPSLADQGTMDYTVLCLCVWFFCLLSGAGSLSISFPPSGTPTAAFDSQLVTWKRDKDDPRAQFFLQKIKLDEPGGPTAKSTPIPISNSQNDEGTSPMEFNRAGLFEILAVNVQNGRPFYTTEIHVVPNPTSTGGPPPPTISSMFWTTEVTVVQNSTSTGSPSPATVSSMSTSQAPNMQISATLTAPSPTSAVTLSSDSPTPSDPILKEDSRQEDHTALIVGAAVSGGLGLLVLVGIILLCLRRQRFIARIQIRIRHNQQSATGFISPFALGQPISLLEKSYQSRVISWQVNLPGTQSEVNGIS</sequence>
<evidence type="ECO:0000256" key="1">
    <source>
        <dbReference type="SAM" id="MobiDB-lite"/>
    </source>
</evidence>
<feature type="compositionally biased region" description="Polar residues" evidence="1">
    <location>
        <begin position="213"/>
        <end position="222"/>
    </location>
</feature>
<organism evidence="3 4">
    <name type="scientific">Collybiopsis luxurians FD-317 M1</name>
    <dbReference type="NCBI Taxonomy" id="944289"/>
    <lineage>
        <taxon>Eukaryota</taxon>
        <taxon>Fungi</taxon>
        <taxon>Dikarya</taxon>
        <taxon>Basidiomycota</taxon>
        <taxon>Agaricomycotina</taxon>
        <taxon>Agaricomycetes</taxon>
        <taxon>Agaricomycetidae</taxon>
        <taxon>Agaricales</taxon>
        <taxon>Marasmiineae</taxon>
        <taxon>Omphalotaceae</taxon>
        <taxon>Collybiopsis</taxon>
        <taxon>Collybiopsis luxurians</taxon>
    </lineage>
</organism>
<reference evidence="3 4" key="1">
    <citation type="submission" date="2014-04" db="EMBL/GenBank/DDBJ databases">
        <title>Evolutionary Origins and Diversification of the Mycorrhizal Mutualists.</title>
        <authorList>
            <consortium name="DOE Joint Genome Institute"/>
            <consortium name="Mycorrhizal Genomics Consortium"/>
            <person name="Kohler A."/>
            <person name="Kuo A."/>
            <person name="Nagy L.G."/>
            <person name="Floudas D."/>
            <person name="Copeland A."/>
            <person name="Barry K.W."/>
            <person name="Cichocki N."/>
            <person name="Veneault-Fourrey C."/>
            <person name="LaButti K."/>
            <person name="Lindquist E.A."/>
            <person name="Lipzen A."/>
            <person name="Lundell T."/>
            <person name="Morin E."/>
            <person name="Murat C."/>
            <person name="Riley R."/>
            <person name="Ohm R."/>
            <person name="Sun H."/>
            <person name="Tunlid A."/>
            <person name="Henrissat B."/>
            <person name="Grigoriev I.V."/>
            <person name="Hibbett D.S."/>
            <person name="Martin F."/>
        </authorList>
    </citation>
    <scope>NUCLEOTIDE SEQUENCE [LARGE SCALE GENOMIC DNA]</scope>
    <source>
        <strain evidence="3 4">FD-317 M1</strain>
    </source>
</reference>
<dbReference type="HOGENOM" id="CLU_839526_0_0_1"/>
<feature type="compositionally biased region" description="Polar residues" evidence="1">
    <location>
        <begin position="106"/>
        <end position="121"/>
    </location>
</feature>
<keyword evidence="2" id="KW-1133">Transmembrane helix</keyword>
<dbReference type="OrthoDB" id="3061965at2759"/>
<feature type="compositionally biased region" description="Low complexity" evidence="1">
    <location>
        <begin position="223"/>
        <end position="232"/>
    </location>
</feature>
<dbReference type="AlphaFoldDB" id="A0A0D0BWY2"/>
<keyword evidence="2" id="KW-0812">Transmembrane</keyword>
<dbReference type="Proteomes" id="UP000053593">
    <property type="component" value="Unassembled WGS sequence"/>
</dbReference>
<feature type="region of interest" description="Disordered" evidence="1">
    <location>
        <begin position="102"/>
        <end position="124"/>
    </location>
</feature>
<feature type="transmembrane region" description="Helical" evidence="2">
    <location>
        <begin position="245"/>
        <end position="269"/>
    </location>
</feature>
<accession>A0A0D0BWY2</accession>
<keyword evidence="4" id="KW-1185">Reference proteome</keyword>
<evidence type="ECO:0000313" key="4">
    <source>
        <dbReference type="Proteomes" id="UP000053593"/>
    </source>
</evidence>
<feature type="region of interest" description="Disordered" evidence="1">
    <location>
        <begin position="181"/>
        <end position="201"/>
    </location>
</feature>